<evidence type="ECO:0000256" key="9">
    <source>
        <dbReference type="ARBA" id="ARBA00022777"/>
    </source>
</evidence>
<dbReference type="PANTHER" id="PTHR43047:SF64">
    <property type="entry name" value="HISTIDINE KINASE CONTAINING CHEY-HOMOLOGOUS RECEIVER DOMAIN AND PAS DOMAIN-RELATED"/>
    <property type="match status" value="1"/>
</dbReference>
<evidence type="ECO:0000313" key="23">
    <source>
        <dbReference type="Proteomes" id="UP000202485"/>
    </source>
</evidence>
<reference evidence="23" key="1">
    <citation type="submission" date="2017-05" db="EMBL/GenBank/DDBJ databases">
        <authorList>
            <person name="Rodrigo-Torres L."/>
            <person name="Arahal R. D."/>
            <person name="Lucena T."/>
        </authorList>
    </citation>
    <scope>NUCLEOTIDE SEQUENCE [LARGE SCALE GENOMIC DNA]</scope>
    <source>
        <strain evidence="23">CECT 8715</strain>
    </source>
</reference>
<evidence type="ECO:0000256" key="4">
    <source>
        <dbReference type="ARBA" id="ARBA00022475"/>
    </source>
</evidence>
<dbReference type="SMART" id="SM00387">
    <property type="entry name" value="HATPase_c"/>
    <property type="match status" value="1"/>
</dbReference>
<dbReference type="CDD" id="cd00130">
    <property type="entry name" value="PAS"/>
    <property type="match status" value="1"/>
</dbReference>
<feature type="domain" description="PAC" evidence="20">
    <location>
        <begin position="301"/>
        <end position="351"/>
    </location>
</feature>
<evidence type="ECO:0000259" key="19">
    <source>
        <dbReference type="PROSITE" id="PS50112"/>
    </source>
</evidence>
<comment type="subcellular location">
    <subcellularLocation>
        <location evidence="2">Cell inner membrane</location>
        <topology evidence="2">Multi-pass membrane protein</topology>
    </subcellularLocation>
</comment>
<dbReference type="Gene3D" id="1.10.287.130">
    <property type="match status" value="1"/>
</dbReference>
<dbReference type="InterPro" id="IPR000014">
    <property type="entry name" value="PAS"/>
</dbReference>
<dbReference type="InterPro" id="IPR000700">
    <property type="entry name" value="PAS-assoc_C"/>
</dbReference>
<dbReference type="GO" id="GO:0000155">
    <property type="term" value="F:phosphorelay sensor kinase activity"/>
    <property type="evidence" value="ECO:0007669"/>
    <property type="project" value="InterPro"/>
</dbReference>
<dbReference type="CDD" id="cd17546">
    <property type="entry name" value="REC_hyHK_CKI1_RcsC-like"/>
    <property type="match status" value="1"/>
</dbReference>
<keyword evidence="11 16" id="KW-1133">Transmembrane helix</keyword>
<dbReference type="Gene3D" id="3.30.450.20">
    <property type="entry name" value="PAS domain"/>
    <property type="match status" value="1"/>
</dbReference>
<evidence type="ECO:0000256" key="13">
    <source>
        <dbReference type="ARBA" id="ARBA00023136"/>
    </source>
</evidence>
<dbReference type="InterPro" id="IPR036097">
    <property type="entry name" value="HisK_dim/P_sf"/>
</dbReference>
<evidence type="ECO:0000256" key="8">
    <source>
        <dbReference type="ARBA" id="ARBA00022692"/>
    </source>
</evidence>
<feature type="transmembrane region" description="Helical" evidence="16">
    <location>
        <begin position="184"/>
        <end position="207"/>
    </location>
</feature>
<sequence length="852" mass="91748">MSDTDTQVLRRRWVFGLIGFGVLLGLVAVAWLSAQVFTDFNDRRAAPSDNVQWTLSQVEVDYLSYLNALETASAAQDSENGTLDLVRRRFDLFYSRVDTLAQSRVFQPLRQDDRFRLPLELVTQHLNAAIPLIDAPDAELSEKLDDLKRAALEIGPHVRTLAVSGISYFATESDQQRIQTAANLLRLAILSGALLLTLGAVSAYLLVVNRRATRRGRALRQANERMNTILSTSLDGVIVVDAKGDVIEFNPAAEAIFGYTADQARGRAIGDLIVPPHLREAHSAGMVRMQSGGERHVVGKGRVQLEAMRADGEQFPVELALQSARAGDQEIVIGFVRDISQRVAAQQELISTRDRALAGEKAKADFLTVMSHEIRTPLNGLLGNLTLLKNTRTTREQARFVENMEISGQILLSHVDTVLDIARFEAGKLSVALQPSNLNDILQEIVDGQSGNAASRGNSISWQWVGDARPCVAADAQRLRQILLNLVGNAIKFTENGRISIEVEVTEPGPTAGVNIFEFRIIDTGIGIGPDEVDVIFDDFHTSDPSIGRAAGGTGLGLGIARRFARAMGGEIGVESTPGEGSVFWVRLPLQDAELDANVDSDQPEVQHAQPLDVLVVEDNEINREVICNMLKLDGHRVTVAKNGQLGVDAAAAHRFDVILMDISMPVMDGPTATRQIRSGGGPSAEIPIIAVSANVLPDAVDAFRAAGMTAFVGKPIALDALRKALSVVTGPGDSTRSEDETDHIGDLRASLGADVFDRLLAKYLSEGDAVVAQLAQLDGGEADLDRVAQECHRLAGSAATFGAMGFRDALIAIEMSAKSADRQQVADLLTGLPEVWERAKAALPAPGAIKG</sequence>
<keyword evidence="10" id="KW-0547">Nucleotide-binding</keyword>
<evidence type="ECO:0000256" key="14">
    <source>
        <dbReference type="PROSITE-ProRule" id="PRU00110"/>
    </source>
</evidence>
<comment type="catalytic activity">
    <reaction evidence="1">
        <text>ATP + protein L-histidine = ADP + protein N-phospho-L-histidine.</text>
        <dbReference type="EC" id="2.7.13.3"/>
    </reaction>
</comment>
<dbReference type="CDD" id="cd00082">
    <property type="entry name" value="HisKA"/>
    <property type="match status" value="1"/>
</dbReference>
<dbReference type="InterPro" id="IPR003594">
    <property type="entry name" value="HATPase_dom"/>
</dbReference>
<organism evidence="22 23">
    <name type="scientific">Ruegeria arenilitoris</name>
    <dbReference type="NCBI Taxonomy" id="1173585"/>
    <lineage>
        <taxon>Bacteria</taxon>
        <taxon>Pseudomonadati</taxon>
        <taxon>Pseudomonadota</taxon>
        <taxon>Alphaproteobacteria</taxon>
        <taxon>Rhodobacterales</taxon>
        <taxon>Roseobacteraceae</taxon>
        <taxon>Ruegeria</taxon>
    </lineage>
</organism>
<dbReference type="InterPro" id="IPR011006">
    <property type="entry name" value="CheY-like_superfamily"/>
</dbReference>
<feature type="transmembrane region" description="Helical" evidence="16">
    <location>
        <begin position="12"/>
        <end position="34"/>
    </location>
</feature>
<evidence type="ECO:0000256" key="16">
    <source>
        <dbReference type="SAM" id="Phobius"/>
    </source>
</evidence>
<dbReference type="PROSITE" id="PS50109">
    <property type="entry name" value="HIS_KIN"/>
    <property type="match status" value="1"/>
</dbReference>
<keyword evidence="12" id="KW-0902">Two-component regulatory system</keyword>
<dbReference type="SUPFAM" id="SSF47384">
    <property type="entry name" value="Homodimeric domain of signal transducing histidine kinase"/>
    <property type="match status" value="1"/>
</dbReference>
<keyword evidence="8 16" id="KW-0812">Transmembrane</keyword>
<keyword evidence="4" id="KW-1003">Cell membrane</keyword>
<feature type="domain" description="Response regulatory" evidence="18">
    <location>
        <begin position="613"/>
        <end position="730"/>
    </location>
</feature>
<evidence type="ECO:0000256" key="7">
    <source>
        <dbReference type="ARBA" id="ARBA00022679"/>
    </source>
</evidence>
<evidence type="ECO:0000256" key="3">
    <source>
        <dbReference type="ARBA" id="ARBA00012438"/>
    </source>
</evidence>
<evidence type="ECO:0000256" key="11">
    <source>
        <dbReference type="ARBA" id="ARBA00022989"/>
    </source>
</evidence>
<keyword evidence="23" id="KW-1185">Reference proteome</keyword>
<evidence type="ECO:0000259" key="20">
    <source>
        <dbReference type="PROSITE" id="PS50113"/>
    </source>
</evidence>
<dbReference type="PROSITE" id="PS50112">
    <property type="entry name" value="PAS"/>
    <property type="match status" value="1"/>
</dbReference>
<evidence type="ECO:0000256" key="15">
    <source>
        <dbReference type="PROSITE-ProRule" id="PRU00169"/>
    </source>
</evidence>
<name>A0A238KD68_9RHOB</name>
<evidence type="ECO:0000256" key="12">
    <source>
        <dbReference type="ARBA" id="ARBA00023012"/>
    </source>
</evidence>
<dbReference type="NCBIfam" id="TIGR00229">
    <property type="entry name" value="sensory_box"/>
    <property type="match status" value="1"/>
</dbReference>
<accession>A0A238KD68</accession>
<evidence type="ECO:0000259" key="21">
    <source>
        <dbReference type="PROSITE" id="PS50894"/>
    </source>
</evidence>
<dbReference type="PROSITE" id="PS50113">
    <property type="entry name" value="PAC"/>
    <property type="match status" value="1"/>
</dbReference>
<dbReference type="InterPro" id="IPR035965">
    <property type="entry name" value="PAS-like_dom_sf"/>
</dbReference>
<dbReference type="Proteomes" id="UP000202485">
    <property type="component" value="Unassembled WGS sequence"/>
</dbReference>
<dbReference type="EMBL" id="FXYG01000002">
    <property type="protein sequence ID" value="SMX40775.1"/>
    <property type="molecule type" value="Genomic_DNA"/>
</dbReference>
<dbReference type="Gene3D" id="3.30.565.10">
    <property type="entry name" value="Histidine kinase-like ATPase, C-terminal domain"/>
    <property type="match status" value="1"/>
</dbReference>
<keyword evidence="10" id="KW-0067">ATP-binding</keyword>
<feature type="modified residue" description="4-aspartylphosphate" evidence="15">
    <location>
        <position position="662"/>
    </location>
</feature>
<dbReference type="Pfam" id="PF00989">
    <property type="entry name" value="PAS"/>
    <property type="match status" value="1"/>
</dbReference>
<feature type="modified residue" description="Phosphohistidine" evidence="14">
    <location>
        <position position="793"/>
    </location>
</feature>
<feature type="domain" description="HPt" evidence="21">
    <location>
        <begin position="753"/>
        <end position="847"/>
    </location>
</feature>
<proteinExistence type="predicted"/>
<evidence type="ECO:0000256" key="5">
    <source>
        <dbReference type="ARBA" id="ARBA00022519"/>
    </source>
</evidence>
<dbReference type="SUPFAM" id="SSF55874">
    <property type="entry name" value="ATPase domain of HSP90 chaperone/DNA topoisomerase II/histidine kinase"/>
    <property type="match status" value="1"/>
</dbReference>
<evidence type="ECO:0000313" key="22">
    <source>
        <dbReference type="EMBL" id="SMX40775.1"/>
    </source>
</evidence>
<dbReference type="GO" id="GO:0005886">
    <property type="term" value="C:plasma membrane"/>
    <property type="evidence" value="ECO:0007669"/>
    <property type="project" value="UniProtKB-SubCell"/>
</dbReference>
<dbReference type="SUPFAM" id="SSF55785">
    <property type="entry name" value="PYP-like sensor domain (PAS domain)"/>
    <property type="match status" value="1"/>
</dbReference>
<dbReference type="InterPro" id="IPR003661">
    <property type="entry name" value="HisK_dim/P_dom"/>
</dbReference>
<dbReference type="InterPro" id="IPR036641">
    <property type="entry name" value="HPT_dom_sf"/>
</dbReference>
<dbReference type="PANTHER" id="PTHR43047">
    <property type="entry name" value="TWO-COMPONENT HISTIDINE PROTEIN KINASE"/>
    <property type="match status" value="1"/>
</dbReference>
<protein>
    <recommendedName>
        <fullName evidence="3">histidine kinase</fullName>
        <ecNumber evidence="3">2.7.13.3</ecNumber>
    </recommendedName>
</protein>
<keyword evidence="6 15" id="KW-0597">Phosphoprotein</keyword>
<dbReference type="AlphaFoldDB" id="A0A238KD68"/>
<dbReference type="Pfam" id="PF00512">
    <property type="entry name" value="HisKA"/>
    <property type="match status" value="1"/>
</dbReference>
<keyword evidence="13 16" id="KW-0472">Membrane</keyword>
<dbReference type="Gene3D" id="1.20.120.160">
    <property type="entry name" value="HPT domain"/>
    <property type="match status" value="1"/>
</dbReference>
<evidence type="ECO:0000256" key="2">
    <source>
        <dbReference type="ARBA" id="ARBA00004429"/>
    </source>
</evidence>
<dbReference type="RefSeq" id="WP_176432457.1">
    <property type="nucleotide sequence ID" value="NZ_FXYG01000002.1"/>
</dbReference>
<evidence type="ECO:0000259" key="17">
    <source>
        <dbReference type="PROSITE" id="PS50109"/>
    </source>
</evidence>
<keyword evidence="9" id="KW-0418">Kinase</keyword>
<dbReference type="InterPro" id="IPR004358">
    <property type="entry name" value="Sig_transdc_His_kin-like_C"/>
</dbReference>
<dbReference type="Pfam" id="PF02518">
    <property type="entry name" value="HATPase_c"/>
    <property type="match status" value="1"/>
</dbReference>
<dbReference type="Pfam" id="PF01627">
    <property type="entry name" value="Hpt"/>
    <property type="match status" value="1"/>
</dbReference>
<dbReference type="SUPFAM" id="SSF47226">
    <property type="entry name" value="Histidine-containing phosphotransfer domain, HPT domain"/>
    <property type="match status" value="1"/>
</dbReference>
<dbReference type="PROSITE" id="PS50894">
    <property type="entry name" value="HPT"/>
    <property type="match status" value="1"/>
</dbReference>
<dbReference type="SMART" id="SM00448">
    <property type="entry name" value="REC"/>
    <property type="match status" value="1"/>
</dbReference>
<evidence type="ECO:0000256" key="6">
    <source>
        <dbReference type="ARBA" id="ARBA00022553"/>
    </source>
</evidence>
<dbReference type="Pfam" id="PF00072">
    <property type="entry name" value="Response_reg"/>
    <property type="match status" value="1"/>
</dbReference>
<dbReference type="SUPFAM" id="SSF52172">
    <property type="entry name" value="CheY-like"/>
    <property type="match status" value="1"/>
</dbReference>
<feature type="domain" description="Histidine kinase" evidence="17">
    <location>
        <begin position="369"/>
        <end position="592"/>
    </location>
</feature>
<feature type="domain" description="PAS" evidence="19">
    <location>
        <begin position="222"/>
        <end position="275"/>
    </location>
</feature>
<dbReference type="PROSITE" id="PS50110">
    <property type="entry name" value="RESPONSE_REGULATORY"/>
    <property type="match status" value="1"/>
</dbReference>
<dbReference type="InterPro" id="IPR001789">
    <property type="entry name" value="Sig_transdc_resp-reg_receiver"/>
</dbReference>
<gene>
    <name evidence="22" type="primary">arcB</name>
    <name evidence="22" type="ORF">RUA8715_01780</name>
</gene>
<dbReference type="Gene3D" id="3.40.50.2300">
    <property type="match status" value="1"/>
</dbReference>
<dbReference type="SMART" id="SM00388">
    <property type="entry name" value="HisKA"/>
    <property type="match status" value="1"/>
</dbReference>
<keyword evidence="5" id="KW-0997">Cell inner membrane</keyword>
<keyword evidence="7 22" id="KW-0808">Transferase</keyword>
<dbReference type="InterPro" id="IPR036890">
    <property type="entry name" value="HATPase_C_sf"/>
</dbReference>
<dbReference type="EC" id="2.7.13.3" evidence="3"/>
<evidence type="ECO:0000259" key="18">
    <source>
        <dbReference type="PROSITE" id="PS50110"/>
    </source>
</evidence>
<dbReference type="InterPro" id="IPR008207">
    <property type="entry name" value="Sig_transdc_His_kin_Hpt_dom"/>
</dbReference>
<dbReference type="InterPro" id="IPR005467">
    <property type="entry name" value="His_kinase_dom"/>
</dbReference>
<dbReference type="InterPro" id="IPR013767">
    <property type="entry name" value="PAS_fold"/>
</dbReference>
<dbReference type="PRINTS" id="PR00344">
    <property type="entry name" value="BCTRLSENSOR"/>
</dbReference>
<dbReference type="CDD" id="cd16922">
    <property type="entry name" value="HATPase_EvgS-ArcB-TorS-like"/>
    <property type="match status" value="1"/>
</dbReference>
<evidence type="ECO:0000256" key="10">
    <source>
        <dbReference type="ARBA" id="ARBA00022840"/>
    </source>
</evidence>
<dbReference type="FunFam" id="3.30.565.10:FF:000010">
    <property type="entry name" value="Sensor histidine kinase RcsC"/>
    <property type="match status" value="1"/>
</dbReference>
<dbReference type="GO" id="GO:0006355">
    <property type="term" value="P:regulation of DNA-templated transcription"/>
    <property type="evidence" value="ECO:0007669"/>
    <property type="project" value="InterPro"/>
</dbReference>
<dbReference type="SMART" id="SM00091">
    <property type="entry name" value="PAS"/>
    <property type="match status" value="1"/>
</dbReference>
<evidence type="ECO:0000256" key="1">
    <source>
        <dbReference type="ARBA" id="ARBA00000085"/>
    </source>
</evidence>